<name>A0ACC8XIS0_9FIRM</name>
<reference evidence="1" key="1">
    <citation type="submission" date="2016-08" db="EMBL/GenBank/DDBJ databases">
        <authorList>
            <person name="Ngugi D.K."/>
            <person name="Miyake S."/>
            <person name="Stingl U."/>
        </authorList>
    </citation>
    <scope>NUCLEOTIDE SEQUENCE</scope>
    <source>
        <strain evidence="1">SCG-D08WGA-EpuloA1</strain>
    </source>
</reference>
<dbReference type="EMBL" id="LJHD01000046">
    <property type="protein sequence ID" value="ONI45826.1"/>
    <property type="molecule type" value="Genomic_DNA"/>
</dbReference>
<evidence type="ECO:0000313" key="1">
    <source>
        <dbReference type="EMBL" id="ONI45826.1"/>
    </source>
</evidence>
<proteinExistence type="predicted"/>
<accession>A0ACC8XIS0</accession>
<protein>
    <submittedName>
        <fullName evidence="1">Bifunctional acetaldehyde-CoA/alcohol dehydrogenase</fullName>
    </submittedName>
</protein>
<dbReference type="Proteomes" id="UP000188637">
    <property type="component" value="Unassembled WGS sequence"/>
</dbReference>
<organism evidence="1 2">
    <name type="scientific">Candidatus Epulonipiscium fishelsonii</name>
    <dbReference type="NCBI Taxonomy" id="77094"/>
    <lineage>
        <taxon>Bacteria</taxon>
        <taxon>Bacillati</taxon>
        <taxon>Bacillota</taxon>
        <taxon>Clostridia</taxon>
        <taxon>Lachnospirales</taxon>
        <taxon>Lachnospiraceae</taxon>
        <taxon>Candidatus Epulonipiscium</taxon>
    </lineage>
</organism>
<sequence length="838" mass="91644">MDYNQEQIDKIVRAMSIAGLTNQMKLARMAIEETGRGIFEDKVTKNIFATEYIYNNIKYAKTVGIIQDNEHESFLEIAEPVGVVAGVTPVTNPTSTTMFKAIIAIKTRNPIIFGFHPSAQKCSTEAARILRDAAIEAGAPENCIQWIEKPSLEATSALMNNPKVALVLATGGSAMVKAAYSTGKPALGVGPGNVPCFIEKTANVEQAVTDLILSKSFDNGMICASEQAAILEAPIYDKAVAFMKKHGCYFATPEEIKKIEPVVINPEKQMVNPAIVGKYPYEIAALAGIDIPKDTKVLCCEIGGVGAEYPLSREKLSPVLAIIKATDVEDGISKAEQMVELGGLGHSSVIHSKDENVIKEFGMRLKTGRITVNAPSSHGAIGDIYNTNIPSLTLGCGSYGKNSISTNVSAVNLINRKRVSKRRLNMQWFKIPKKIFFQPGSIQYLSKIEDAERILIITDPMMVQLGYVDKLTYQLAKNKNRNIVEIFSSVEPDPDIDTVLKGTEVMRNFKPDTIIALGGGSPIDAGKAMWLFYEDPEADFIAMAQKFLDIRKRTYTFPKMGKKAQFVAIPTTSGTGSEVTSFAVISDKQTNMKYPLADYQLTPDIAIIDPDFVMTVPPAPTAFTGLDVLTHAIEAYVSIMASDFTDGLAIKAIQLVFEYLPRSYKNGAKDPEAREKVHNASCIAGMAFTNAFLGINHSLAHKLGGEFHIAHGLANAILLPHIIEYNGEITPTKFTSFPKYGTYVAPEKYAEIARALGLPASTPEEGVAALAEATRQLLKELNLPLTIQEACDVSEEEYMSKIEDLAYKAFEDQCTTANPRLPKVIELKEIYRKLYNGQ</sequence>
<gene>
    <name evidence="1" type="ORF">AN640_00960</name>
</gene>
<keyword evidence="2" id="KW-1185">Reference proteome</keyword>
<comment type="caution">
    <text evidence="1">The sequence shown here is derived from an EMBL/GenBank/DDBJ whole genome shotgun (WGS) entry which is preliminary data.</text>
</comment>
<evidence type="ECO:0000313" key="2">
    <source>
        <dbReference type="Proteomes" id="UP000188637"/>
    </source>
</evidence>